<dbReference type="GeneID" id="30005191"/>
<feature type="compositionally biased region" description="Polar residues" evidence="2">
    <location>
        <begin position="102"/>
        <end position="112"/>
    </location>
</feature>
<dbReference type="InterPro" id="IPR001680">
    <property type="entry name" value="WD40_rpt"/>
</dbReference>
<dbReference type="Pfam" id="PF00400">
    <property type="entry name" value="WD40"/>
    <property type="match status" value="4"/>
</dbReference>
<feature type="compositionally biased region" description="Low complexity" evidence="2">
    <location>
        <begin position="981"/>
        <end position="997"/>
    </location>
</feature>
<proteinExistence type="predicted"/>
<feature type="compositionally biased region" description="Low complexity" evidence="2">
    <location>
        <begin position="113"/>
        <end position="126"/>
    </location>
</feature>
<evidence type="ECO:0000313" key="3">
    <source>
        <dbReference type="EMBL" id="OAP65049.1"/>
    </source>
</evidence>
<keyword evidence="1" id="KW-0853">WD repeat</keyword>
<feature type="compositionally biased region" description="Polar residues" evidence="2">
    <location>
        <begin position="1"/>
        <end position="23"/>
    </location>
</feature>
<dbReference type="SUPFAM" id="SSF50978">
    <property type="entry name" value="WD40 repeat-like"/>
    <property type="match status" value="2"/>
</dbReference>
<feature type="compositionally biased region" description="Basic and acidic residues" evidence="2">
    <location>
        <begin position="926"/>
        <end position="941"/>
    </location>
</feature>
<evidence type="ECO:0000313" key="4">
    <source>
        <dbReference type="Proteomes" id="UP000078343"/>
    </source>
</evidence>
<dbReference type="STRING" id="1367422.A0A178ZZ15"/>
<dbReference type="PANTHER" id="PTHR45589">
    <property type="entry name" value="WD REPEAT DOMAIN 62, ISOFORM G"/>
    <property type="match status" value="1"/>
</dbReference>
<feature type="compositionally biased region" description="Polar residues" evidence="2">
    <location>
        <begin position="1083"/>
        <end position="1106"/>
    </location>
</feature>
<keyword evidence="4" id="KW-1185">Reference proteome</keyword>
<dbReference type="OrthoDB" id="6252103at2759"/>
<feature type="region of interest" description="Disordered" evidence="2">
    <location>
        <begin position="1043"/>
        <end position="1106"/>
    </location>
</feature>
<sequence>MSSQPYNLRSRLNPQSPSLRSTPIPSPIPKAGTGLARKTRSTDYALQLQRVIGTTTNGPSGLACCPKTSSYAYCAGAVAVLARLGLDDVPVLRYFKARPTAASLNPPTSHYESSPSTTPSRRRVSTFTPRRGLEEYNGGSVGREWLDESAGQTWTARERIKTAACVALSRDGHWLAVGEAGYNPRVLLFSTADEASCEVPTSIVTDHTYGLRCIAFSSDTKHLATLGDYKDGFLFVWSCNVKTGQLSLHSANKCTANIFDMTWCGNSVITVGTRCVRLWQIQGATKQSPIRRLRYRPSEAPSSSPGPVPLQSRNVLLGSMVDSTFTCVVSVDEVNVVIGTETGQICLVDISQTVLELKVLKKLEFSITSIAFISEDRKLLVGTPHGVHSEQFDVLRKEESKSPSKLSSRKPRLSSIRRSLGLLDQAERSLVAIGTLKDHTITLNNDGCLQIQRRGLEDGDTSQPTFAAHKSVILGVRTLPESAAQGNFFTYSKNGEIKFWGSNGTLLKQESLLPDTAESRDDEFENELTQMRFLSVHSIFIAGDRFGLLKLIKSRDWQIAHTIRAHSAEITSIDVLESGSLVATSSRDRMIQLFHANADSFELLQTMDDHVGSVNQVMFIHGGEKLLSCSTDRSLVIRERMLRQPEGGKAVAYLPTKVLTLKGTPLSMAMAAENTLMVATMDRRVTNVDISTGTLLDSFKVGDGESDDTAFLNSMVCSSIPDNPDQKMLIGFCSMDKSIRVYNQRNFTLLARESGHTEGVSDIALLEQADHSRPGSRCTVVSTGLDGTIMIWSISKTAPLLLTPTISQGQGGGLGLVADETEVTKPTPSSLPPLRKVLTKSDITELLGVNGQGSPSSPRSLSPVRLQRKTSRLALATSLEDLEETPSRKAGFPAENIDSPSGEKADIRRSPSPPPRGPSKLRTQRSRADINKDLESKRTTLAERSPSPPTTAVSMPATPKQRQKANNGRLRRPPSVPSDLRAQAAAQGRRQSMSQASDFGSLAMATDQATRMLKIYKKKLTVSKEAVDLDDLESELSGLLKNVRERKNRTHPGQQQNTKTASSSEQAKTTTENEVDQLATLLEGSSLSKSPTATATDSKDTSVSTA</sequence>
<feature type="region of interest" description="Disordered" evidence="2">
    <location>
        <begin position="1"/>
        <end position="39"/>
    </location>
</feature>
<evidence type="ECO:0000256" key="2">
    <source>
        <dbReference type="SAM" id="MobiDB-lite"/>
    </source>
</evidence>
<protein>
    <submittedName>
        <fullName evidence="3">Uncharacterized protein</fullName>
    </submittedName>
</protein>
<dbReference type="SMART" id="SM00320">
    <property type="entry name" value="WD40"/>
    <property type="match status" value="7"/>
</dbReference>
<feature type="compositionally biased region" description="Low complexity" evidence="2">
    <location>
        <begin position="852"/>
        <end position="865"/>
    </location>
</feature>
<dbReference type="EMBL" id="LVYI01000001">
    <property type="protein sequence ID" value="OAP65049.1"/>
    <property type="molecule type" value="Genomic_DNA"/>
</dbReference>
<evidence type="ECO:0000256" key="1">
    <source>
        <dbReference type="PROSITE-ProRule" id="PRU00221"/>
    </source>
</evidence>
<dbReference type="InterPro" id="IPR052779">
    <property type="entry name" value="WDR62"/>
</dbReference>
<dbReference type="RefSeq" id="XP_018698416.1">
    <property type="nucleotide sequence ID" value="XM_018832537.1"/>
</dbReference>
<feature type="region of interest" description="Disordered" evidence="2">
    <location>
        <begin position="847"/>
        <end position="999"/>
    </location>
</feature>
<dbReference type="InterPro" id="IPR036322">
    <property type="entry name" value="WD40_repeat_dom_sf"/>
</dbReference>
<dbReference type="InterPro" id="IPR015943">
    <property type="entry name" value="WD40/YVTN_repeat-like_dom_sf"/>
</dbReference>
<dbReference type="AlphaFoldDB" id="A0A178ZZ15"/>
<reference evidence="3 4" key="1">
    <citation type="submission" date="2016-04" db="EMBL/GenBank/DDBJ databases">
        <title>Draft genome of Fonsecaea erecta CBS 125763.</title>
        <authorList>
            <person name="Weiss V.A."/>
            <person name="Vicente V.A."/>
            <person name="Raittz R.T."/>
            <person name="Moreno L.F."/>
            <person name="De Souza E.M."/>
            <person name="Pedrosa F.O."/>
            <person name="Steffens M.B."/>
            <person name="Faoro H."/>
            <person name="Tadra-Sfeir M.Z."/>
            <person name="Najafzadeh M.J."/>
            <person name="Felipe M.S."/>
            <person name="Teixeira M."/>
            <person name="Sun J."/>
            <person name="Xi L."/>
            <person name="Gomes R."/>
            <person name="De Azevedo C.M."/>
            <person name="Salgado C.G."/>
            <person name="Da Silva M.B."/>
            <person name="Nascimento M.F."/>
            <person name="Queiroz-Telles F."/>
            <person name="Attili D.S."/>
            <person name="Gorbushina A."/>
        </authorList>
    </citation>
    <scope>NUCLEOTIDE SEQUENCE [LARGE SCALE GENOMIC DNA]</scope>
    <source>
        <strain evidence="3 4">CBS 125763</strain>
    </source>
</reference>
<gene>
    <name evidence="3" type="ORF">AYL99_01021</name>
</gene>
<comment type="caution">
    <text evidence="3">The sequence shown here is derived from an EMBL/GenBank/DDBJ whole genome shotgun (WGS) entry which is preliminary data.</text>
</comment>
<dbReference type="PANTHER" id="PTHR45589:SF1">
    <property type="entry name" value="WD REPEAT DOMAIN 62, ISOFORM G"/>
    <property type="match status" value="1"/>
</dbReference>
<feature type="repeat" description="WD" evidence="1">
    <location>
        <begin position="563"/>
        <end position="594"/>
    </location>
</feature>
<dbReference type="Proteomes" id="UP000078343">
    <property type="component" value="Unassembled WGS sequence"/>
</dbReference>
<feature type="compositionally biased region" description="Polar residues" evidence="2">
    <location>
        <begin position="1051"/>
        <end position="1072"/>
    </location>
</feature>
<organism evidence="3 4">
    <name type="scientific">Fonsecaea erecta</name>
    <dbReference type="NCBI Taxonomy" id="1367422"/>
    <lineage>
        <taxon>Eukaryota</taxon>
        <taxon>Fungi</taxon>
        <taxon>Dikarya</taxon>
        <taxon>Ascomycota</taxon>
        <taxon>Pezizomycotina</taxon>
        <taxon>Eurotiomycetes</taxon>
        <taxon>Chaetothyriomycetidae</taxon>
        <taxon>Chaetothyriales</taxon>
        <taxon>Herpotrichiellaceae</taxon>
        <taxon>Fonsecaea</taxon>
    </lineage>
</organism>
<name>A0A178ZZ15_9EURO</name>
<dbReference type="Gene3D" id="2.130.10.10">
    <property type="entry name" value="YVTN repeat-like/Quinoprotein amine dehydrogenase"/>
    <property type="match status" value="3"/>
</dbReference>
<accession>A0A178ZZ15</accession>
<dbReference type="PROSITE" id="PS50082">
    <property type="entry name" value="WD_REPEATS_2"/>
    <property type="match status" value="1"/>
</dbReference>
<feature type="region of interest" description="Disordered" evidence="2">
    <location>
        <begin position="102"/>
        <end position="126"/>
    </location>
</feature>